<organism evidence="6 7">
    <name type="scientific">Streptomyces yaizuensis</name>
    <dbReference type="NCBI Taxonomy" id="2989713"/>
    <lineage>
        <taxon>Bacteria</taxon>
        <taxon>Bacillati</taxon>
        <taxon>Actinomycetota</taxon>
        <taxon>Actinomycetes</taxon>
        <taxon>Kitasatosporales</taxon>
        <taxon>Streptomycetaceae</taxon>
        <taxon>Streptomyces</taxon>
    </lineage>
</organism>
<evidence type="ECO:0000256" key="4">
    <source>
        <dbReference type="SAM" id="MobiDB-lite"/>
    </source>
</evidence>
<evidence type="ECO:0000256" key="1">
    <source>
        <dbReference type="ARBA" id="ARBA00022729"/>
    </source>
</evidence>
<feature type="region of interest" description="Disordered" evidence="4">
    <location>
        <begin position="1901"/>
        <end position="1934"/>
    </location>
</feature>
<dbReference type="SMART" id="SM00560">
    <property type="entry name" value="LamGL"/>
    <property type="match status" value="2"/>
</dbReference>
<sequence>MFRGGGDIVLYAGLEDPGAVPVTDEPTLYTATAAIKRAQLDFVGRAGGVYFTGEGGDVVLAASAAYLADLYRAGRRREAWRHNVAHARVRRVSPLTLWRRVRFLAPAFAPPTCPAPCLAGGGLPEGWLMSTADQSLVKIYSDRTYTHTTMVRHQGTVIAFAVDDARRIVYSVLGLSAYDEKKGELDVAYWSENPAELPFPGEVVKVGYAVAGATAMPVVKKSSRTEAGPAEVLTPEETDPFLSSTARLTAPGAPFQVISDGSHVVVLRQAVGAGQQGAVFALSDGIGSTGNGTGAGVVKSGGTPVPVVDGTLLCDRFLLVGSQLKQVAEVRFKRSRHKTRPASEKDSLGPADMDGKPFFEPTQELDLIRNLSGGRFTAVLTPTAVQGQRRWQFFAHNSATGRVDAFNVEQDPDGLFNTQGSRYWTSPDPKYRGSVYERAPGICPFTGKALVPLVPDTRHAETALQFDGVNNYLNAGEAPALKFHGGAYAVEAWVRPRAAGGPVVARWSGTASQGGFQLRITDTGKVVLDHSGGTLTSDRTISADTWAHIAASFDGTAATLYIDGVSSGSKALPASGDESALLHIGAKAGGPFYSGTIDEVRIWNRARGQSEITDSSAYRLIGNEPGLVAYYRFDEGSGTTAYDQTDTAAHATLESGPQWVTSLAPLGDHPGVRRDSFTVDGRDIVSGLAATLYYQQEDAASGYRADVQPVKRQARVLLAFATRPAGDAAAEAYLASVDFGVGIDGRLADIPDVVTLTELGLAQEQSIDKVTAQQELIGKLEQQLTALEQTIADLTADAPLDAEFPDDGDGSKLWYVTLGLGRGLNLASMGPNLDSRYWWLSANETGGSWWLMPIPEVTGRYGNPCVAVVFPTDFGLYTLGTGDRGDFNTQNVLTDPVPESARWYVKGSFPSSFRLQYAPDDSWLSFGNSTKVPNESDAVVITAVKKAVGPDPRVVALKSEIKLAQGELNRMSASLIGTADLALSQTPISVDASGLSCAGGLLKFARTDTAPFLMDGAAGRVALYFRGTNSQFFAAYLDTGTVRGVQQLAGGVQTLLFTARDPGVDLTAGTVISITDSTAGDRLCDLKITRGEDSETFPGLPRSARVLAAVVNGIPGESVPVGTVASVQGTTVTLAAGSPVALPAAGYLRIGEAVHQVAAAVDLGGTTVTVAVEPSSEAAGAIVSLVPYDISLATASRPGASLAGGSQWVTVSAATVDAAIPNGTAAVRVTGHGSRWRADSPGRAFAFDGKTQFLALPDGLLDQVTTPAGDLSTEVWINPATLPGARARILQLNRGQTRTALTLIPGDPVPGGMLLDGVNDALLIGSAVPAQTDFTIECWLQRTAERTTVDTIVADGTSGLTIGFTPEGNFSFGFGKDSAAELLTTTTATTDGTWHHWAVTFNHTTLDQVIHRDGVEVARRTATAPPARIPQLIVGRTDSGGSATFFSGRLAELRTWSTARSAADTEIDRFRRATPGEPGLTGAWIYDKNRPSTTSADGQPRFADISANNHHGGVWGNDPTAVASALTTYRVQAAVGDKVRAGRESYPCGEWAHLAAVYEQSWGLRFDGSSWAETPDADALDLTEDLTIEVFAAIDTIGARQGLISKGRLADGSGGSVPYQFSIRPDGKLEFAFEEPDSVIKRFTSTTAVTTGFHRLAVVRKAGKSTEEIKSPKDITYKDADGKDHTQSVDVVDRVDTKTWDDITFTIDGTAAGTGRYTGPGPRGNDGPLEIGRVREGTAIAPLTGTIGEVRIWAKARDTTQLGTPIQLRDEGLIARWTFEENTGNTTADPIGGYDLKLRGARWTTDPDPRAATFTLYRNGQPIPTDTPTTSPLGGWGDDQLTLGALKTNGTFGDFYTGSLEEVRLWRTARTPEQILDSLFTRLKGDKQDLLAYWPFDTDPTAGTATTPETAALQDQSQRSNNLDPGTDTTQPPLTLSTAPVSTDTAAVRSALAGVRTPFHELISTPPAAAEYADVQYTATGETHGVLKRAYTHLKEGTWHLTTGYKVGDLISEWVSQVQYDPQLIGYIEGAPPVPSENLTSTVHDPEGCSSVTFRQAETVTSTLSSDTEKSVNTAFHLAAGVEVDEHILLLTAPLGFGTAEPLAQVTVRAKVGGSLEFSNAWTDETSVSQGTTTERDTSATLTGHWEDKDHILNQAIGQRYVPANTGYALVQSETADVYALRLAHSGALVAYRMLPNPDIPKDWNIIDFPLNPQYTKQGTLDGAVGFDEHGKVLDPAYPNARGYGDYSYFKPREAYALKRRILRESQELESYYNNVSTDTGDSDPTAGRAQRLLESFSGPLPPAPDKNPPSQSQDAFANRNIANTYVWTADGGFFAESTSTVDVVTQTTGGSYSLSGSVTASVDIGFEIAGVGAGIQFDASIGGGMTVTRHSSKESTRTHSLDITCNPTRDLQKYDTAGKPQYDAGKPVLVPGKVDAYRFMTFYLGQDNTHFDDFYNKVADPTWLANSNDAAAAALRQARQSDTKPPCWRILHRVTYISRILPPVPPTDAPPVDKALRDIDIPSNYQLIQRLDPYTSTATGSLGDLANATRNALTAHLPQLLPHTTEIVQFLADYYGIDG</sequence>
<evidence type="ECO:0000256" key="3">
    <source>
        <dbReference type="SAM" id="Coils"/>
    </source>
</evidence>
<keyword evidence="3" id="KW-0175">Coiled coil</keyword>
<feature type="region of interest" description="Disordered" evidence="4">
    <location>
        <begin position="333"/>
        <end position="356"/>
    </location>
</feature>
<feature type="domain" description="LamG-like jellyroll fold" evidence="5">
    <location>
        <begin position="1332"/>
        <end position="1463"/>
    </location>
</feature>
<feature type="compositionally biased region" description="Basic and acidic residues" evidence="4">
    <location>
        <begin position="341"/>
        <end position="356"/>
    </location>
</feature>
<keyword evidence="1" id="KW-0732">Signal</keyword>
<dbReference type="Proteomes" id="UP001291653">
    <property type="component" value="Unassembled WGS sequence"/>
</dbReference>
<gene>
    <name evidence="6" type="ORF">SYYSPA8_13020</name>
</gene>
<feature type="compositionally biased region" description="Low complexity" evidence="4">
    <location>
        <begin position="1901"/>
        <end position="1912"/>
    </location>
</feature>
<keyword evidence="7" id="KW-1185">Reference proteome</keyword>
<proteinExistence type="predicted"/>
<dbReference type="EMBL" id="BSBI01000004">
    <property type="protein sequence ID" value="GLF95223.1"/>
    <property type="molecule type" value="Genomic_DNA"/>
</dbReference>
<evidence type="ECO:0000256" key="2">
    <source>
        <dbReference type="ARBA" id="ARBA00023157"/>
    </source>
</evidence>
<reference evidence="6 7" key="1">
    <citation type="submission" date="2022-10" db="EMBL/GenBank/DDBJ databases">
        <title>Draft genome sequence of Streptomyces sp. YSPA8.</title>
        <authorList>
            <person name="Moriuchi R."/>
            <person name="Dohra H."/>
            <person name="Yamamura H."/>
            <person name="Kodani S."/>
        </authorList>
    </citation>
    <scope>NUCLEOTIDE SEQUENCE [LARGE SCALE GENOMIC DNA]</scope>
    <source>
        <strain evidence="6 7">YSPA8</strain>
    </source>
</reference>
<feature type="compositionally biased region" description="Polar residues" evidence="4">
    <location>
        <begin position="1913"/>
        <end position="1934"/>
    </location>
</feature>
<evidence type="ECO:0000259" key="5">
    <source>
        <dbReference type="SMART" id="SM00560"/>
    </source>
</evidence>
<name>A0ABQ5NXY2_9ACTN</name>
<dbReference type="Pfam" id="PF13385">
    <property type="entry name" value="Laminin_G_3"/>
    <property type="match status" value="3"/>
</dbReference>
<dbReference type="SUPFAM" id="SSF49899">
    <property type="entry name" value="Concanavalin A-like lectins/glucanases"/>
    <property type="match status" value="4"/>
</dbReference>
<dbReference type="InterPro" id="IPR013320">
    <property type="entry name" value="ConA-like_dom_sf"/>
</dbReference>
<dbReference type="InterPro" id="IPR006558">
    <property type="entry name" value="LamG-like"/>
</dbReference>
<feature type="coiled-coil region" evidence="3">
    <location>
        <begin position="770"/>
        <end position="797"/>
    </location>
</feature>
<feature type="domain" description="LamG-like jellyroll fold" evidence="5">
    <location>
        <begin position="486"/>
        <end position="610"/>
    </location>
</feature>
<accession>A0ABQ5NXY2</accession>
<evidence type="ECO:0000313" key="6">
    <source>
        <dbReference type="EMBL" id="GLF95223.1"/>
    </source>
</evidence>
<protein>
    <submittedName>
        <fullName evidence="6">Laminin G domain-containing protein</fullName>
    </submittedName>
</protein>
<keyword evidence="2" id="KW-1015">Disulfide bond</keyword>
<feature type="region of interest" description="Disordered" evidence="4">
    <location>
        <begin position="2296"/>
        <end position="2315"/>
    </location>
</feature>
<dbReference type="Gene3D" id="2.60.120.200">
    <property type="match status" value="4"/>
</dbReference>
<evidence type="ECO:0000313" key="7">
    <source>
        <dbReference type="Proteomes" id="UP001291653"/>
    </source>
</evidence>
<comment type="caution">
    <text evidence="6">The sequence shown here is derived from an EMBL/GenBank/DDBJ whole genome shotgun (WGS) entry which is preliminary data.</text>
</comment>